<dbReference type="GO" id="GO:0016887">
    <property type="term" value="F:ATP hydrolysis activity"/>
    <property type="evidence" value="ECO:0007669"/>
    <property type="project" value="InterPro"/>
</dbReference>
<dbReference type="GO" id="GO:0008233">
    <property type="term" value="F:peptidase activity"/>
    <property type="evidence" value="ECO:0007669"/>
    <property type="project" value="InterPro"/>
</dbReference>
<evidence type="ECO:0000256" key="2">
    <source>
        <dbReference type="ARBA" id="ARBA00022692"/>
    </source>
</evidence>
<keyword evidence="14" id="KW-1185">Reference proteome</keyword>
<dbReference type="GO" id="GO:0005524">
    <property type="term" value="F:ATP binding"/>
    <property type="evidence" value="ECO:0007669"/>
    <property type="project" value="UniProtKB-KW"/>
</dbReference>
<evidence type="ECO:0000256" key="1">
    <source>
        <dbReference type="ARBA" id="ARBA00004651"/>
    </source>
</evidence>
<evidence type="ECO:0000313" key="14">
    <source>
        <dbReference type="Proteomes" id="UP000256373"/>
    </source>
</evidence>
<keyword evidence="5" id="KW-0653">Protein transport</keyword>
<dbReference type="OrthoDB" id="9769115at2"/>
<dbReference type="InterPro" id="IPR036640">
    <property type="entry name" value="ABC1_TM_sf"/>
</dbReference>
<keyword evidence="5" id="KW-0813">Transport</keyword>
<evidence type="ECO:0000256" key="3">
    <source>
        <dbReference type="ARBA" id="ARBA00022741"/>
    </source>
</evidence>
<dbReference type="InterPro" id="IPR003439">
    <property type="entry name" value="ABC_transporter-like_ATP-bd"/>
</dbReference>
<dbReference type="GO" id="GO:0140359">
    <property type="term" value="F:ABC-type transporter activity"/>
    <property type="evidence" value="ECO:0007669"/>
    <property type="project" value="InterPro"/>
</dbReference>
<dbReference type="CDD" id="cd18570">
    <property type="entry name" value="ABC_6TM_PCAT1_LagD_like"/>
    <property type="match status" value="1"/>
</dbReference>
<keyword evidence="8" id="KW-0080">Bacteriocin transport</keyword>
<dbReference type="PROSITE" id="PS50929">
    <property type="entry name" value="ABC_TM1F"/>
    <property type="match status" value="1"/>
</dbReference>
<evidence type="ECO:0000256" key="4">
    <source>
        <dbReference type="ARBA" id="ARBA00022840"/>
    </source>
</evidence>
<protein>
    <submittedName>
        <fullName evidence="13">Peptidase domain-containing ABC transporter</fullName>
    </submittedName>
</protein>
<organism evidence="13 14">
    <name type="scientific">Dyadobacter luteus</name>
    <dbReference type="NCBI Taxonomy" id="2259619"/>
    <lineage>
        <taxon>Bacteria</taxon>
        <taxon>Pseudomonadati</taxon>
        <taxon>Bacteroidota</taxon>
        <taxon>Cytophagia</taxon>
        <taxon>Cytophagales</taxon>
        <taxon>Spirosomataceae</taxon>
        <taxon>Dyadobacter</taxon>
    </lineage>
</organism>
<feature type="domain" description="ABC transmembrane type-1" evidence="11">
    <location>
        <begin position="179"/>
        <end position="452"/>
    </location>
</feature>
<dbReference type="AlphaFoldDB" id="A0A3D8YGR4"/>
<evidence type="ECO:0000256" key="6">
    <source>
        <dbReference type="ARBA" id="ARBA00022989"/>
    </source>
</evidence>
<gene>
    <name evidence="13" type="ORF">DSL64_03865</name>
</gene>
<evidence type="ECO:0000313" key="13">
    <source>
        <dbReference type="EMBL" id="REA63589.1"/>
    </source>
</evidence>
<dbReference type="InterPro" id="IPR011527">
    <property type="entry name" value="ABC1_TM_dom"/>
</dbReference>
<dbReference type="GO" id="GO:0005886">
    <property type="term" value="C:plasma membrane"/>
    <property type="evidence" value="ECO:0007669"/>
    <property type="project" value="UniProtKB-SubCell"/>
</dbReference>
<keyword evidence="7 9" id="KW-0472">Membrane</keyword>
<keyword evidence="3" id="KW-0547">Nucleotide-binding</keyword>
<dbReference type="SUPFAM" id="SSF90123">
    <property type="entry name" value="ABC transporter transmembrane region"/>
    <property type="match status" value="1"/>
</dbReference>
<dbReference type="InterPro" id="IPR005074">
    <property type="entry name" value="Peptidase_C39"/>
</dbReference>
<sequence>MCPTVNESILNKTFTRQHDQKDCGVACLISLIRFYGGDSTFEQIRRLSGTDIYGTSMLGLKEAAIKSGFEAEGCQADFNSLLEHGKPVILHVALESGQQHYIVFYGKSSSNVDNVNLYMIGDPESGLKQYSEQDLLRVWKSRICLTLELTTDFTKTDNINKQKRQWFLELLKDDYTILFVSALIGLVGAILSLSMAIYSQQLIDKILPSKDLNKIIISTTLLILILFTRVGISALRQYLLLRQHKELATKLNISFYNKLLNLPKSFFDSRKIGDFITRLNDTARISNTTTYIAGNILIDVFLLISSIGLLFYYQWVIGIVCVIVLPLYYYLISSRNDKVVQAQSNVMTTKSTSESSYINTLLGIADIQTAKRKQLFYNLNDNLYTTYQDMLYRSGIIKISISNIAGLIAVFFIATVLSISIYEVQSGMIKVGELTAILATASTLIPVVSNLALISIPINEAKVAYDRMYEFAFSHENPAVVNNTNLNFESLKIDSLSYRFPGKPKILDNICLSVSKGEIISIVGENGGGKSLICQIINKFYIPESESVFINNEIPLSSVDDYVWRNTVCMVPQNVHVFNGNVLFNVCLSSSNQDIQEVFTMLQEYGFLPFFESLPQGLMTELGEDGIKLSGGQKQIIGLARALACKPKLLILDEITSSMDRYTERFVLDLLALLKRDMGVIFITHRLHTLKNICERIYVLENGRMIYSGSHQELMISSNLYSEYWYSWAEVSQLSAS</sequence>
<dbReference type="Gene3D" id="3.90.70.10">
    <property type="entry name" value="Cysteine proteinases"/>
    <property type="match status" value="1"/>
</dbReference>
<feature type="transmembrane region" description="Helical" evidence="9">
    <location>
        <begin position="434"/>
        <end position="458"/>
    </location>
</feature>
<keyword evidence="4" id="KW-0067">ATP-binding</keyword>
<feature type="transmembrane region" description="Helical" evidence="9">
    <location>
        <begin position="400"/>
        <end position="422"/>
    </location>
</feature>
<keyword evidence="2 9" id="KW-0812">Transmembrane</keyword>
<dbReference type="PANTHER" id="PTHR24221">
    <property type="entry name" value="ATP-BINDING CASSETTE SUB-FAMILY B"/>
    <property type="match status" value="1"/>
</dbReference>
<feature type="domain" description="Peptidase C39" evidence="12">
    <location>
        <begin position="17"/>
        <end position="146"/>
    </location>
</feature>
<comment type="subcellular location">
    <subcellularLocation>
        <location evidence="1">Cell membrane</location>
        <topology evidence="1">Multi-pass membrane protein</topology>
    </subcellularLocation>
</comment>
<comment type="caution">
    <text evidence="13">The sequence shown here is derived from an EMBL/GenBank/DDBJ whole genome shotgun (WGS) entry which is preliminary data.</text>
</comment>
<dbReference type="EMBL" id="QNUL01000002">
    <property type="protein sequence ID" value="REA63589.1"/>
    <property type="molecule type" value="Genomic_DNA"/>
</dbReference>
<dbReference type="InterPro" id="IPR039421">
    <property type="entry name" value="Type_1_exporter"/>
</dbReference>
<evidence type="ECO:0000256" key="8">
    <source>
        <dbReference type="ARBA" id="ARBA00043264"/>
    </source>
</evidence>
<reference evidence="13 14" key="1">
    <citation type="submission" date="2018-07" db="EMBL/GenBank/DDBJ databases">
        <title>Dyadobacter roseus sp. nov., isolated from rose rhizosphere soil.</title>
        <authorList>
            <person name="Chen L."/>
        </authorList>
    </citation>
    <scope>NUCLEOTIDE SEQUENCE [LARGE SCALE GENOMIC DNA]</scope>
    <source>
        <strain evidence="13 14">RS19</strain>
    </source>
</reference>
<dbReference type="Pfam" id="PF03412">
    <property type="entry name" value="Peptidase_C39"/>
    <property type="match status" value="1"/>
</dbReference>
<keyword evidence="6 9" id="KW-1133">Transmembrane helix</keyword>
<accession>A0A3D8YGR4</accession>
<dbReference type="GO" id="GO:0034040">
    <property type="term" value="F:ATPase-coupled lipid transmembrane transporter activity"/>
    <property type="evidence" value="ECO:0007669"/>
    <property type="project" value="TreeGrafter"/>
</dbReference>
<dbReference type="Pfam" id="PF00005">
    <property type="entry name" value="ABC_tran"/>
    <property type="match status" value="1"/>
</dbReference>
<evidence type="ECO:0000259" key="12">
    <source>
        <dbReference type="PROSITE" id="PS50990"/>
    </source>
</evidence>
<dbReference type="SUPFAM" id="SSF52540">
    <property type="entry name" value="P-loop containing nucleoside triphosphate hydrolases"/>
    <property type="match status" value="1"/>
</dbReference>
<name>A0A3D8YGR4_9BACT</name>
<feature type="transmembrane region" description="Helical" evidence="9">
    <location>
        <begin position="175"/>
        <end position="195"/>
    </location>
</feature>
<proteinExistence type="predicted"/>
<dbReference type="Proteomes" id="UP000256373">
    <property type="component" value="Unassembled WGS sequence"/>
</dbReference>
<dbReference type="PROSITE" id="PS50990">
    <property type="entry name" value="PEPTIDASE_C39"/>
    <property type="match status" value="1"/>
</dbReference>
<feature type="domain" description="ABC transporter" evidence="10">
    <location>
        <begin position="491"/>
        <end position="727"/>
    </location>
</feature>
<evidence type="ECO:0000259" key="10">
    <source>
        <dbReference type="PROSITE" id="PS50893"/>
    </source>
</evidence>
<evidence type="ECO:0000256" key="9">
    <source>
        <dbReference type="SAM" id="Phobius"/>
    </source>
</evidence>
<dbReference type="Pfam" id="PF00664">
    <property type="entry name" value="ABC_membrane"/>
    <property type="match status" value="1"/>
</dbReference>
<dbReference type="Gene3D" id="1.20.1560.10">
    <property type="entry name" value="ABC transporter type 1, transmembrane domain"/>
    <property type="match status" value="1"/>
</dbReference>
<dbReference type="SMART" id="SM00382">
    <property type="entry name" value="AAA"/>
    <property type="match status" value="1"/>
</dbReference>
<dbReference type="GO" id="GO:0043213">
    <property type="term" value="P:bacteriocin transport"/>
    <property type="evidence" value="ECO:0007669"/>
    <property type="project" value="UniProtKB-KW"/>
</dbReference>
<feature type="transmembrane region" description="Helical" evidence="9">
    <location>
        <begin position="215"/>
        <end position="235"/>
    </location>
</feature>
<dbReference type="InterPro" id="IPR003593">
    <property type="entry name" value="AAA+_ATPase"/>
</dbReference>
<dbReference type="Gene3D" id="3.40.50.300">
    <property type="entry name" value="P-loop containing nucleotide triphosphate hydrolases"/>
    <property type="match status" value="1"/>
</dbReference>
<evidence type="ECO:0000259" key="11">
    <source>
        <dbReference type="PROSITE" id="PS50929"/>
    </source>
</evidence>
<evidence type="ECO:0000256" key="7">
    <source>
        <dbReference type="ARBA" id="ARBA00023136"/>
    </source>
</evidence>
<dbReference type="InterPro" id="IPR027417">
    <property type="entry name" value="P-loop_NTPase"/>
</dbReference>
<dbReference type="GO" id="GO:0015031">
    <property type="term" value="P:protein transport"/>
    <property type="evidence" value="ECO:0007669"/>
    <property type="project" value="UniProtKB-KW"/>
</dbReference>
<dbReference type="PROSITE" id="PS50893">
    <property type="entry name" value="ABC_TRANSPORTER_2"/>
    <property type="match status" value="1"/>
</dbReference>
<evidence type="ECO:0000256" key="5">
    <source>
        <dbReference type="ARBA" id="ARBA00022927"/>
    </source>
</evidence>
<feature type="transmembrane region" description="Helical" evidence="9">
    <location>
        <begin position="288"/>
        <end position="307"/>
    </location>
</feature>
<dbReference type="PANTHER" id="PTHR24221:SF654">
    <property type="entry name" value="ATP-BINDING CASSETTE SUB-FAMILY B MEMBER 6"/>
    <property type="match status" value="1"/>
</dbReference>
<dbReference type="GO" id="GO:0006508">
    <property type="term" value="P:proteolysis"/>
    <property type="evidence" value="ECO:0007669"/>
    <property type="project" value="InterPro"/>
</dbReference>
<feature type="transmembrane region" description="Helical" evidence="9">
    <location>
        <begin position="313"/>
        <end position="331"/>
    </location>
</feature>